<evidence type="ECO:0000259" key="1">
    <source>
        <dbReference type="Pfam" id="PF21404"/>
    </source>
</evidence>
<comment type="caution">
    <text evidence="2">The sequence shown here is derived from an EMBL/GenBank/DDBJ whole genome shotgun (WGS) entry which is preliminary data.</text>
</comment>
<protein>
    <submittedName>
        <fullName evidence="2">Phosphoacetylglucosamine mutase-like</fullName>
    </submittedName>
</protein>
<proteinExistence type="predicted"/>
<dbReference type="AlphaFoldDB" id="A0A392RE38"/>
<dbReference type="Proteomes" id="UP000265520">
    <property type="component" value="Unassembled WGS sequence"/>
</dbReference>
<evidence type="ECO:0000313" key="2">
    <source>
        <dbReference type="EMBL" id="MCI34040.1"/>
    </source>
</evidence>
<dbReference type="Pfam" id="PF21404">
    <property type="entry name" value="AMG1_III"/>
    <property type="match status" value="1"/>
</dbReference>
<dbReference type="InterPro" id="IPR049022">
    <property type="entry name" value="AMG1_III"/>
</dbReference>
<organism evidence="2 3">
    <name type="scientific">Trifolium medium</name>
    <dbReference type="NCBI Taxonomy" id="97028"/>
    <lineage>
        <taxon>Eukaryota</taxon>
        <taxon>Viridiplantae</taxon>
        <taxon>Streptophyta</taxon>
        <taxon>Embryophyta</taxon>
        <taxon>Tracheophyta</taxon>
        <taxon>Spermatophyta</taxon>
        <taxon>Magnoliopsida</taxon>
        <taxon>eudicotyledons</taxon>
        <taxon>Gunneridae</taxon>
        <taxon>Pentapetalae</taxon>
        <taxon>rosids</taxon>
        <taxon>fabids</taxon>
        <taxon>Fabales</taxon>
        <taxon>Fabaceae</taxon>
        <taxon>Papilionoideae</taxon>
        <taxon>50 kb inversion clade</taxon>
        <taxon>NPAAA clade</taxon>
        <taxon>Hologalegina</taxon>
        <taxon>IRL clade</taxon>
        <taxon>Trifolieae</taxon>
        <taxon>Trifolium</taxon>
    </lineage>
</organism>
<accession>A0A392RE38</accession>
<dbReference type="PANTHER" id="PTHR45955:SF1">
    <property type="entry name" value="PHOSPHOACETYLGLUCOSAMINE MUTASE"/>
    <property type="match status" value="1"/>
</dbReference>
<feature type="non-terminal residue" evidence="2">
    <location>
        <position position="66"/>
    </location>
</feature>
<evidence type="ECO:0000313" key="3">
    <source>
        <dbReference type="Proteomes" id="UP000265520"/>
    </source>
</evidence>
<dbReference type="GO" id="GO:0004610">
    <property type="term" value="F:phosphoacetylglucosamine mutase activity"/>
    <property type="evidence" value="ECO:0007669"/>
    <property type="project" value="TreeGrafter"/>
</dbReference>
<dbReference type="EMBL" id="LXQA010209777">
    <property type="protein sequence ID" value="MCI34040.1"/>
    <property type="molecule type" value="Genomic_DNA"/>
</dbReference>
<keyword evidence="3" id="KW-1185">Reference proteome</keyword>
<reference evidence="2 3" key="1">
    <citation type="journal article" date="2018" name="Front. Plant Sci.">
        <title>Red Clover (Trifolium pratense) and Zigzag Clover (T. medium) - A Picture of Genomic Similarities and Differences.</title>
        <authorList>
            <person name="Dluhosova J."/>
            <person name="Istvanek J."/>
            <person name="Nedelnik J."/>
            <person name="Repkova J."/>
        </authorList>
    </citation>
    <scope>NUCLEOTIDE SEQUENCE [LARGE SCALE GENOMIC DNA]</scope>
    <source>
        <strain evidence="3">cv. 10/8</strain>
        <tissue evidence="2">Leaf</tissue>
    </source>
</reference>
<sequence>MFCLLVSGSEAEKAALRLLAVSKLINQAVGDALSGVLLVEVILKHMGWSIHRWNELYHDLPSRQLK</sequence>
<dbReference type="GO" id="GO:0006048">
    <property type="term" value="P:UDP-N-acetylglucosamine biosynthetic process"/>
    <property type="evidence" value="ECO:0007669"/>
    <property type="project" value="TreeGrafter"/>
</dbReference>
<feature type="domain" description="Phosphoacetylglucosamine mutase AMG1" evidence="1">
    <location>
        <begin position="9"/>
        <end position="48"/>
    </location>
</feature>
<dbReference type="PANTHER" id="PTHR45955">
    <property type="entry name" value="PHOSPHOACETYLGLUCOSAMINE MUTASE"/>
    <property type="match status" value="1"/>
</dbReference>
<name>A0A392RE38_9FABA</name>